<sequence>MRLLLRRTAKEALFEKSNHYSIIFYGHAKRALQEISSRHYQALGVHVYMPSTTLDLREECRACRVAPSPVGYPLDIATLFARFNTRGTQDEQCLR</sequence>
<gene>
    <name evidence="1" type="primary">Necator_chrIII.g12597</name>
    <name evidence="1" type="ORF">RB195_011830</name>
</gene>
<name>A0ABR1D478_NECAM</name>
<accession>A0ABR1D478</accession>
<proteinExistence type="predicted"/>
<protein>
    <submittedName>
        <fullName evidence="1">Uncharacterized protein</fullName>
    </submittedName>
</protein>
<reference evidence="1 2" key="1">
    <citation type="submission" date="2023-08" db="EMBL/GenBank/DDBJ databases">
        <title>A Necator americanus chromosomal reference genome.</title>
        <authorList>
            <person name="Ilik V."/>
            <person name="Petrzelkova K.J."/>
            <person name="Pardy F."/>
            <person name="Fuh T."/>
            <person name="Niatou-Singa F.S."/>
            <person name="Gouil Q."/>
            <person name="Baker L."/>
            <person name="Ritchie M.E."/>
            <person name="Jex A.R."/>
            <person name="Gazzola D."/>
            <person name="Li H."/>
            <person name="Toshio Fujiwara R."/>
            <person name="Zhan B."/>
            <person name="Aroian R.V."/>
            <person name="Pafco B."/>
            <person name="Schwarz E.M."/>
        </authorList>
    </citation>
    <scope>NUCLEOTIDE SEQUENCE [LARGE SCALE GENOMIC DNA]</scope>
    <source>
        <strain evidence="1 2">Aroian</strain>
        <tissue evidence="1">Whole animal</tissue>
    </source>
</reference>
<evidence type="ECO:0000313" key="1">
    <source>
        <dbReference type="EMBL" id="KAK6745339.1"/>
    </source>
</evidence>
<dbReference type="Proteomes" id="UP001303046">
    <property type="component" value="Unassembled WGS sequence"/>
</dbReference>
<dbReference type="EMBL" id="JAVFWL010000003">
    <property type="protein sequence ID" value="KAK6745339.1"/>
    <property type="molecule type" value="Genomic_DNA"/>
</dbReference>
<evidence type="ECO:0000313" key="2">
    <source>
        <dbReference type="Proteomes" id="UP001303046"/>
    </source>
</evidence>
<keyword evidence="2" id="KW-1185">Reference proteome</keyword>
<organism evidence="1 2">
    <name type="scientific">Necator americanus</name>
    <name type="common">Human hookworm</name>
    <dbReference type="NCBI Taxonomy" id="51031"/>
    <lineage>
        <taxon>Eukaryota</taxon>
        <taxon>Metazoa</taxon>
        <taxon>Ecdysozoa</taxon>
        <taxon>Nematoda</taxon>
        <taxon>Chromadorea</taxon>
        <taxon>Rhabditida</taxon>
        <taxon>Rhabditina</taxon>
        <taxon>Rhabditomorpha</taxon>
        <taxon>Strongyloidea</taxon>
        <taxon>Ancylostomatidae</taxon>
        <taxon>Bunostominae</taxon>
        <taxon>Necator</taxon>
    </lineage>
</organism>
<comment type="caution">
    <text evidence="1">The sequence shown here is derived from an EMBL/GenBank/DDBJ whole genome shotgun (WGS) entry which is preliminary data.</text>
</comment>